<dbReference type="GO" id="GO:0016787">
    <property type="term" value="F:hydrolase activity"/>
    <property type="evidence" value="ECO:0007669"/>
    <property type="project" value="UniProtKB-KW"/>
</dbReference>
<dbReference type="InterPro" id="IPR022742">
    <property type="entry name" value="Hydrolase_4"/>
</dbReference>
<dbReference type="Pfam" id="PF12146">
    <property type="entry name" value="Hydrolase_4"/>
    <property type="match status" value="1"/>
</dbReference>
<reference evidence="2 3" key="1">
    <citation type="submission" date="2019-11" db="EMBL/GenBank/DDBJ databases">
        <title>Whole genome sequence of Haloferax sp. MBLA0078.</title>
        <authorList>
            <person name="Seo M.-J."/>
            <person name="Cho E.-S."/>
        </authorList>
    </citation>
    <scope>NUCLEOTIDE SEQUENCE [LARGE SCALE GENOMIC DNA]</scope>
    <source>
        <strain evidence="2 3">MBLA0078</strain>
    </source>
</reference>
<dbReference type="AlphaFoldDB" id="A0A6A8G3R7"/>
<sequence>MDLDYGMLGGNRPYYRFGDTDGDPLLVVPGLSDAFQRGAPKRSTAMMLTGLFPEFADRDVWVVGRRRHIPVGSSTRDMAAGYATVIDEQELWPVDVVGVSMGGLIAQYLAADYADYVGSVAIVSAGSRLGGHGENVIKQWRNWAGKGKWTDVLADTVREAATGAGQTVVPPLVEFAGRFTDLRPAVPADVVVSCTACLEHDSRDVLGDISTPTLVAAGDADRLFPEPRLRELKDGIDDSTLALFRGVGHDLMTEETKPLNGIVRRYLEGFRGDGLYP</sequence>
<dbReference type="SUPFAM" id="SSF53474">
    <property type="entry name" value="alpha/beta-Hydrolases"/>
    <property type="match status" value="1"/>
</dbReference>
<name>A0A6A8G3R7_9EURY</name>
<evidence type="ECO:0000259" key="1">
    <source>
        <dbReference type="Pfam" id="PF12146"/>
    </source>
</evidence>
<dbReference type="Gene3D" id="3.40.50.1820">
    <property type="entry name" value="alpha/beta hydrolase"/>
    <property type="match status" value="1"/>
</dbReference>
<dbReference type="RefSeq" id="WP_151108874.1">
    <property type="nucleotide sequence ID" value="NZ_WKJQ01000001.1"/>
</dbReference>
<comment type="caution">
    <text evidence="2">The sequence shown here is derived from an EMBL/GenBank/DDBJ whole genome shotgun (WGS) entry which is preliminary data.</text>
</comment>
<keyword evidence="2" id="KW-0378">Hydrolase</keyword>
<accession>A0A6A8G3R7</accession>
<dbReference type="EMBL" id="WKJQ01000001">
    <property type="protein sequence ID" value="MRW95208.1"/>
    <property type="molecule type" value="Genomic_DNA"/>
</dbReference>
<feature type="domain" description="Serine aminopeptidase S33" evidence="1">
    <location>
        <begin position="72"/>
        <end position="255"/>
    </location>
</feature>
<dbReference type="PANTHER" id="PTHR43433">
    <property type="entry name" value="HYDROLASE, ALPHA/BETA FOLD FAMILY PROTEIN"/>
    <property type="match status" value="1"/>
</dbReference>
<gene>
    <name evidence="2" type="ORF">GJR99_01310</name>
</gene>
<organism evidence="2 3">
    <name type="scientific">Haloferax marinum</name>
    <dbReference type="NCBI Taxonomy" id="2666143"/>
    <lineage>
        <taxon>Archaea</taxon>
        <taxon>Methanobacteriati</taxon>
        <taxon>Methanobacteriota</taxon>
        <taxon>Stenosarchaea group</taxon>
        <taxon>Halobacteria</taxon>
        <taxon>Halobacteriales</taxon>
        <taxon>Haloferacaceae</taxon>
        <taxon>Haloferax</taxon>
    </lineage>
</organism>
<evidence type="ECO:0000313" key="3">
    <source>
        <dbReference type="Proteomes" id="UP000443423"/>
    </source>
</evidence>
<dbReference type="OrthoDB" id="7466at2157"/>
<keyword evidence="3" id="KW-1185">Reference proteome</keyword>
<protein>
    <submittedName>
        <fullName evidence="2">Alpha/beta fold hydrolase</fullName>
    </submittedName>
</protein>
<dbReference type="PANTHER" id="PTHR43433:SF5">
    <property type="entry name" value="AB HYDROLASE-1 DOMAIN-CONTAINING PROTEIN"/>
    <property type="match status" value="1"/>
</dbReference>
<dbReference type="InterPro" id="IPR029058">
    <property type="entry name" value="AB_hydrolase_fold"/>
</dbReference>
<evidence type="ECO:0000313" key="2">
    <source>
        <dbReference type="EMBL" id="MRW95208.1"/>
    </source>
</evidence>
<proteinExistence type="predicted"/>
<dbReference type="Proteomes" id="UP000443423">
    <property type="component" value="Unassembled WGS sequence"/>
</dbReference>
<dbReference type="InterPro" id="IPR050471">
    <property type="entry name" value="AB_hydrolase"/>
</dbReference>